<protein>
    <recommendedName>
        <fullName evidence="3">Sporulation protein</fullName>
    </recommendedName>
</protein>
<dbReference type="GeneID" id="66873116"/>
<organism evidence="1 2">
    <name type="scientific">Virgibacillus pantothenticus</name>
    <dbReference type="NCBI Taxonomy" id="1473"/>
    <lineage>
        <taxon>Bacteria</taxon>
        <taxon>Bacillati</taxon>
        <taxon>Bacillota</taxon>
        <taxon>Bacilli</taxon>
        <taxon>Bacillales</taxon>
        <taxon>Bacillaceae</taxon>
        <taxon>Virgibacillus</taxon>
    </lineage>
</organism>
<dbReference type="AlphaFoldDB" id="A0A0L0QRH7"/>
<dbReference type="SUPFAM" id="SSF53163">
    <property type="entry name" value="HybD-like"/>
    <property type="match status" value="1"/>
</dbReference>
<dbReference type="PATRIC" id="fig|1473.5.peg.4125"/>
<accession>A0A0L0QRH7</accession>
<dbReference type="EMBL" id="LGTO01000005">
    <property type="protein sequence ID" value="KNE21182.1"/>
    <property type="molecule type" value="Genomic_DNA"/>
</dbReference>
<dbReference type="NCBIfam" id="TIGR02841">
    <property type="entry name" value="spore_YyaC"/>
    <property type="match status" value="1"/>
</dbReference>
<dbReference type="InterPro" id="IPR009665">
    <property type="entry name" value="YyaC"/>
</dbReference>
<proteinExistence type="predicted"/>
<evidence type="ECO:0000313" key="2">
    <source>
        <dbReference type="Proteomes" id="UP000036780"/>
    </source>
</evidence>
<keyword evidence="2" id="KW-1185">Reference proteome</keyword>
<name>A0A0L0QRH7_VIRPA</name>
<gene>
    <name evidence="1" type="ORF">AFK71_05690</name>
</gene>
<comment type="caution">
    <text evidence="1">The sequence shown here is derived from an EMBL/GenBank/DDBJ whole genome shotgun (WGS) entry which is preliminary data.</text>
</comment>
<dbReference type="Pfam" id="PF06866">
    <property type="entry name" value="DUF1256"/>
    <property type="match status" value="1"/>
</dbReference>
<dbReference type="Proteomes" id="UP000036780">
    <property type="component" value="Unassembled WGS sequence"/>
</dbReference>
<sequence>MNLKNKITDRSSDYRMLHTDPNFHTVMLENFLSLLPQSPHEYIVVSIGTDRSTGDALGPLAGSLLSEKKPRHISVYGTLDNPVHAVNLTEYIHQIEATYRHPFIIAIDACLGKQHSVGKVIAGTGAIKPGAALNKALPAIGDVHLTGVVNVSGFMEYSVLQNTRLQIVMAMAKSIANLLDAVDQRLTYRKRMPAAVITKHIQSNLM</sequence>
<dbReference type="RefSeq" id="WP_050350596.1">
    <property type="nucleotide sequence ID" value="NZ_CP073011.1"/>
</dbReference>
<evidence type="ECO:0000313" key="1">
    <source>
        <dbReference type="EMBL" id="KNE21182.1"/>
    </source>
</evidence>
<dbReference type="InterPro" id="IPR023430">
    <property type="entry name" value="Pept_HybD-like_dom_sf"/>
</dbReference>
<dbReference type="OrthoDB" id="9815953at2"/>
<evidence type="ECO:0008006" key="3">
    <source>
        <dbReference type="Google" id="ProtNLM"/>
    </source>
</evidence>
<reference evidence="2" key="1">
    <citation type="submission" date="2015-07" db="EMBL/GenBank/DDBJ databases">
        <title>Fjat-10053 dsm26.</title>
        <authorList>
            <person name="Liu B."/>
            <person name="Wang J."/>
            <person name="Zhu Y."/>
            <person name="Liu G."/>
            <person name="Chen Q."/>
            <person name="Chen Z."/>
            <person name="Lan J."/>
            <person name="Che J."/>
            <person name="Ge C."/>
            <person name="Shi H."/>
            <person name="Pan Z."/>
            <person name="Liu X."/>
        </authorList>
    </citation>
    <scope>NUCLEOTIDE SEQUENCE [LARGE SCALE GENOMIC DNA]</scope>
    <source>
        <strain evidence="2">DSM 26</strain>
    </source>
</reference>